<dbReference type="Pfam" id="PF17390">
    <property type="entry name" value="Bac_rhamnosid_C"/>
    <property type="match status" value="1"/>
</dbReference>
<dbReference type="EMBL" id="JABFAI010000375">
    <property type="protein sequence ID" value="KAF4945267.1"/>
    <property type="molecule type" value="Genomic_DNA"/>
</dbReference>
<keyword evidence="7" id="KW-1185">Reference proteome</keyword>
<evidence type="ECO:0000259" key="4">
    <source>
        <dbReference type="Pfam" id="PF17389"/>
    </source>
</evidence>
<dbReference type="SUPFAM" id="SSF48208">
    <property type="entry name" value="Six-hairpin glycosidases"/>
    <property type="match status" value="1"/>
</dbReference>
<comment type="catalytic activity">
    <reaction evidence="1">
        <text>Hydrolysis of terminal non-reducing alpha-L-rhamnose residues in alpha-L-rhamnosides.</text>
        <dbReference type="EC" id="3.2.1.40"/>
    </reaction>
</comment>
<dbReference type="InterPro" id="IPR016007">
    <property type="entry name" value="Alpha_rhamnosid"/>
</dbReference>
<dbReference type="Pfam" id="PF17389">
    <property type="entry name" value="Bac_rhamnosid6H"/>
    <property type="match status" value="2"/>
</dbReference>
<reference evidence="6" key="2">
    <citation type="submission" date="2020-05" db="EMBL/GenBank/DDBJ databases">
        <authorList>
            <person name="Kim H.-S."/>
            <person name="Proctor R.H."/>
            <person name="Brown D.W."/>
        </authorList>
    </citation>
    <scope>NUCLEOTIDE SEQUENCE</scope>
    <source>
        <strain evidence="6">NRRL 45417</strain>
    </source>
</reference>
<dbReference type="PANTHER" id="PTHR33307:SF6">
    <property type="entry name" value="ALPHA-RHAMNOSIDASE (EUROFUNG)-RELATED"/>
    <property type="match status" value="1"/>
</dbReference>
<dbReference type="Gene3D" id="1.50.10.10">
    <property type="match status" value="2"/>
</dbReference>
<protein>
    <recommendedName>
        <fullName evidence="2">alpha-L-rhamnosidase</fullName>
        <ecNumber evidence="2">3.2.1.40</ecNumber>
    </recommendedName>
</protein>
<evidence type="ECO:0000313" key="7">
    <source>
        <dbReference type="Proteomes" id="UP000604273"/>
    </source>
</evidence>
<feature type="domain" description="Alpha-L-rhamnosidase C-terminal" evidence="5">
    <location>
        <begin position="233"/>
        <end position="273"/>
    </location>
</feature>
<feature type="domain" description="Alpha-L-rhamnosidase six-hairpin glycosidase" evidence="4">
    <location>
        <begin position="145"/>
        <end position="231"/>
    </location>
</feature>
<dbReference type="InterPro" id="IPR012341">
    <property type="entry name" value="6hp_glycosidase-like_sf"/>
</dbReference>
<reference evidence="6" key="1">
    <citation type="journal article" date="2020" name="BMC Genomics">
        <title>Correction to: Identification and distribution of gene clusters required for synthesis of sphingolipid metabolism inhibitors in diverse species of the filamentous fungus Fusarium.</title>
        <authorList>
            <person name="Kim H.S."/>
            <person name="Lohmar J.M."/>
            <person name="Busman M."/>
            <person name="Brown D.W."/>
            <person name="Naumann T.A."/>
            <person name="Divon H.H."/>
            <person name="Lysoe E."/>
            <person name="Uhlig S."/>
            <person name="Proctor R.H."/>
        </authorList>
    </citation>
    <scope>NUCLEOTIDE SEQUENCE</scope>
    <source>
        <strain evidence="6">NRRL 45417</strain>
    </source>
</reference>
<comment type="caution">
    <text evidence="6">The sequence shown here is derived from an EMBL/GenBank/DDBJ whole genome shotgun (WGS) entry which is preliminary data.</text>
</comment>
<sequence length="273" mass="30249">MPTWTAPAFKAAPRIARREAKAMVYLRLKRSASERCAGLGESMRAWLEQVVDREGGDALWNPGRWQFGDWLDPTAPPDQPGYSRTDSVMVADTYLVNVTSVFAKVCRLLSKLDVAERSLDCEYSNWYRAGDMLLIVRGGEKESQEVIAAAKALKKLVRAAQFKIGTGFAGTPLITHALTQTAQPQLAYQMLYEKSCPSYIMLPDESFNPGRMTSFNHYALGAMADWLHSTVGGITPMASSPGWKIFRVKPIPGGNLTWAKTSFDGPYGRIECK</sequence>
<organism evidence="6 7">
    <name type="scientific">Fusarium gaditjirri</name>
    <dbReference type="NCBI Taxonomy" id="282569"/>
    <lineage>
        <taxon>Eukaryota</taxon>
        <taxon>Fungi</taxon>
        <taxon>Dikarya</taxon>
        <taxon>Ascomycota</taxon>
        <taxon>Pezizomycotina</taxon>
        <taxon>Sordariomycetes</taxon>
        <taxon>Hypocreomycetidae</taxon>
        <taxon>Hypocreales</taxon>
        <taxon>Nectriaceae</taxon>
        <taxon>Fusarium</taxon>
        <taxon>Fusarium nisikadoi species complex</taxon>
    </lineage>
</organism>
<dbReference type="AlphaFoldDB" id="A0A8H4STH2"/>
<keyword evidence="3" id="KW-0378">Hydrolase</keyword>
<dbReference type="GO" id="GO:0030596">
    <property type="term" value="F:alpha-L-rhamnosidase activity"/>
    <property type="evidence" value="ECO:0007669"/>
    <property type="project" value="UniProtKB-EC"/>
</dbReference>
<dbReference type="InterPro" id="IPR008928">
    <property type="entry name" value="6-hairpin_glycosidase_sf"/>
</dbReference>
<gene>
    <name evidence="6" type="ORF">FGADI_12087</name>
</gene>
<evidence type="ECO:0000256" key="3">
    <source>
        <dbReference type="ARBA" id="ARBA00022801"/>
    </source>
</evidence>
<dbReference type="Gene3D" id="2.60.420.10">
    <property type="entry name" value="Maltose phosphorylase, domain 3"/>
    <property type="match status" value="1"/>
</dbReference>
<evidence type="ECO:0000256" key="2">
    <source>
        <dbReference type="ARBA" id="ARBA00012652"/>
    </source>
</evidence>
<proteinExistence type="predicted"/>
<dbReference type="InterPro" id="IPR035396">
    <property type="entry name" value="Bac_rhamnosid6H"/>
</dbReference>
<dbReference type="EC" id="3.2.1.40" evidence="2"/>
<dbReference type="InterPro" id="IPR035398">
    <property type="entry name" value="Bac_rhamnosid_C"/>
</dbReference>
<evidence type="ECO:0000256" key="1">
    <source>
        <dbReference type="ARBA" id="ARBA00001445"/>
    </source>
</evidence>
<accession>A0A8H4STH2</accession>
<dbReference type="PANTHER" id="PTHR33307">
    <property type="entry name" value="ALPHA-RHAMNOSIDASE (EUROFUNG)"/>
    <property type="match status" value="1"/>
</dbReference>
<name>A0A8H4STH2_9HYPO</name>
<dbReference type="GO" id="GO:0005975">
    <property type="term" value="P:carbohydrate metabolic process"/>
    <property type="evidence" value="ECO:0007669"/>
    <property type="project" value="InterPro"/>
</dbReference>
<evidence type="ECO:0000259" key="5">
    <source>
        <dbReference type="Pfam" id="PF17390"/>
    </source>
</evidence>
<evidence type="ECO:0000313" key="6">
    <source>
        <dbReference type="EMBL" id="KAF4945267.1"/>
    </source>
</evidence>
<dbReference type="OrthoDB" id="10036721at2759"/>
<dbReference type="Proteomes" id="UP000604273">
    <property type="component" value="Unassembled WGS sequence"/>
</dbReference>
<feature type="domain" description="Alpha-L-rhamnosidase six-hairpin glycosidase" evidence="4">
    <location>
        <begin position="41"/>
        <end position="115"/>
    </location>
</feature>